<evidence type="ECO:0000313" key="2">
    <source>
        <dbReference type="EMBL" id="MFD0787072.1"/>
    </source>
</evidence>
<name>A0ABW3A8M7_9ACTN</name>
<evidence type="ECO:0000256" key="1">
    <source>
        <dbReference type="SAM" id="Phobius"/>
    </source>
</evidence>
<reference evidence="3" key="1">
    <citation type="journal article" date="2019" name="Int. J. Syst. Evol. Microbiol.">
        <title>The Global Catalogue of Microorganisms (GCM) 10K type strain sequencing project: providing services to taxonomists for standard genome sequencing and annotation.</title>
        <authorList>
            <consortium name="The Broad Institute Genomics Platform"/>
            <consortium name="The Broad Institute Genome Sequencing Center for Infectious Disease"/>
            <person name="Wu L."/>
            <person name="Ma J."/>
        </authorList>
    </citation>
    <scope>NUCLEOTIDE SEQUENCE [LARGE SCALE GENOMIC DNA]</scope>
    <source>
        <strain evidence="3">JCM 32148</strain>
    </source>
</reference>
<feature type="transmembrane region" description="Helical" evidence="1">
    <location>
        <begin position="60"/>
        <end position="83"/>
    </location>
</feature>
<dbReference type="EMBL" id="JBHTHM010001753">
    <property type="protein sequence ID" value="MFD0787072.1"/>
    <property type="molecule type" value="Genomic_DNA"/>
</dbReference>
<feature type="transmembrane region" description="Helical" evidence="1">
    <location>
        <begin position="33"/>
        <end position="54"/>
    </location>
</feature>
<protein>
    <submittedName>
        <fullName evidence="2">Uncharacterized protein</fullName>
    </submittedName>
</protein>
<accession>A0ABW3A8M7</accession>
<proteinExistence type="predicted"/>
<dbReference type="Proteomes" id="UP001597053">
    <property type="component" value="Unassembled WGS sequence"/>
</dbReference>
<keyword evidence="1" id="KW-0472">Membrane</keyword>
<gene>
    <name evidence="2" type="ORF">ACFQZ8_24500</name>
</gene>
<keyword evidence="1" id="KW-1133">Transmembrane helix</keyword>
<keyword evidence="3" id="KW-1185">Reference proteome</keyword>
<comment type="caution">
    <text evidence="2">The sequence shown here is derived from an EMBL/GenBank/DDBJ whole genome shotgun (WGS) entry which is preliminary data.</text>
</comment>
<keyword evidence="1" id="KW-0812">Transmembrane</keyword>
<feature type="non-terminal residue" evidence="2">
    <location>
        <position position="1"/>
    </location>
</feature>
<organism evidence="2 3">
    <name type="scientific">Micromonospora azadirachtae</name>
    <dbReference type="NCBI Taxonomy" id="1970735"/>
    <lineage>
        <taxon>Bacteria</taxon>
        <taxon>Bacillati</taxon>
        <taxon>Actinomycetota</taxon>
        <taxon>Actinomycetes</taxon>
        <taxon>Micromonosporales</taxon>
        <taxon>Micromonosporaceae</taxon>
        <taxon>Micromonospora</taxon>
    </lineage>
</organism>
<sequence length="106" mass="11535">REERELRLRLSREDAAARRRAERERVNRRRIDILLGVATAVGLSGVMQLIQAGYDLTDLWALSLAIGVLITAALFGFALHFVLRDRRGSATDSAAGSLDDAGSVTG</sequence>
<evidence type="ECO:0000313" key="3">
    <source>
        <dbReference type="Proteomes" id="UP001597053"/>
    </source>
</evidence>